<dbReference type="Proteomes" id="UP000053424">
    <property type="component" value="Unassembled WGS sequence"/>
</dbReference>
<organism evidence="1 2">
    <name type="scientific">Hebeloma cylindrosporum</name>
    <dbReference type="NCBI Taxonomy" id="76867"/>
    <lineage>
        <taxon>Eukaryota</taxon>
        <taxon>Fungi</taxon>
        <taxon>Dikarya</taxon>
        <taxon>Basidiomycota</taxon>
        <taxon>Agaricomycotina</taxon>
        <taxon>Agaricomycetes</taxon>
        <taxon>Agaricomycetidae</taxon>
        <taxon>Agaricales</taxon>
        <taxon>Agaricineae</taxon>
        <taxon>Hymenogastraceae</taxon>
        <taxon>Hebeloma</taxon>
    </lineage>
</organism>
<protein>
    <submittedName>
        <fullName evidence="1">Uncharacterized protein</fullName>
    </submittedName>
</protein>
<name>A0A0C2Y8Q9_HEBCY</name>
<gene>
    <name evidence="1" type="ORF">M413DRAFT_274239</name>
</gene>
<reference evidence="1 2" key="1">
    <citation type="submission" date="2014-04" db="EMBL/GenBank/DDBJ databases">
        <authorList>
            <consortium name="DOE Joint Genome Institute"/>
            <person name="Kuo A."/>
            <person name="Gay G."/>
            <person name="Dore J."/>
            <person name="Kohler A."/>
            <person name="Nagy L.G."/>
            <person name="Floudas D."/>
            <person name="Copeland A."/>
            <person name="Barry K.W."/>
            <person name="Cichocki N."/>
            <person name="Veneault-Fourrey C."/>
            <person name="LaButti K."/>
            <person name="Lindquist E.A."/>
            <person name="Lipzen A."/>
            <person name="Lundell T."/>
            <person name="Morin E."/>
            <person name="Murat C."/>
            <person name="Sun H."/>
            <person name="Tunlid A."/>
            <person name="Henrissat B."/>
            <person name="Grigoriev I.V."/>
            <person name="Hibbett D.S."/>
            <person name="Martin F."/>
            <person name="Nordberg H.P."/>
            <person name="Cantor M.N."/>
            <person name="Hua S.X."/>
        </authorList>
    </citation>
    <scope>NUCLEOTIDE SEQUENCE [LARGE SCALE GENOMIC DNA]</scope>
    <source>
        <strain evidence="2">h7</strain>
    </source>
</reference>
<dbReference type="AlphaFoldDB" id="A0A0C2Y8Q9"/>
<accession>A0A0C2Y8Q9</accession>
<dbReference type="HOGENOM" id="CLU_3050557_0_0_1"/>
<evidence type="ECO:0000313" key="1">
    <source>
        <dbReference type="EMBL" id="KIM37422.1"/>
    </source>
</evidence>
<reference evidence="2" key="2">
    <citation type="submission" date="2015-01" db="EMBL/GenBank/DDBJ databases">
        <title>Evolutionary Origins and Diversification of the Mycorrhizal Mutualists.</title>
        <authorList>
            <consortium name="DOE Joint Genome Institute"/>
            <consortium name="Mycorrhizal Genomics Consortium"/>
            <person name="Kohler A."/>
            <person name="Kuo A."/>
            <person name="Nagy L.G."/>
            <person name="Floudas D."/>
            <person name="Copeland A."/>
            <person name="Barry K.W."/>
            <person name="Cichocki N."/>
            <person name="Veneault-Fourrey C."/>
            <person name="LaButti K."/>
            <person name="Lindquist E.A."/>
            <person name="Lipzen A."/>
            <person name="Lundell T."/>
            <person name="Morin E."/>
            <person name="Murat C."/>
            <person name="Riley R."/>
            <person name="Ohm R."/>
            <person name="Sun H."/>
            <person name="Tunlid A."/>
            <person name="Henrissat B."/>
            <person name="Grigoriev I.V."/>
            <person name="Hibbett D.S."/>
            <person name="Martin F."/>
        </authorList>
    </citation>
    <scope>NUCLEOTIDE SEQUENCE [LARGE SCALE GENOMIC DNA]</scope>
    <source>
        <strain evidence="2">h7</strain>
    </source>
</reference>
<dbReference type="EMBL" id="KN831797">
    <property type="protein sequence ID" value="KIM37422.1"/>
    <property type="molecule type" value="Genomic_DNA"/>
</dbReference>
<proteinExistence type="predicted"/>
<evidence type="ECO:0000313" key="2">
    <source>
        <dbReference type="Proteomes" id="UP000053424"/>
    </source>
</evidence>
<sequence>MHKRPTRAGHARFSSAIWFGDHCGTEYMTMSVQRSIRPTVLEICRELTPFPFRG</sequence>
<keyword evidence="2" id="KW-1185">Reference proteome</keyword>